<reference evidence="3 4" key="1">
    <citation type="submission" date="2022-06" db="EMBL/GenBank/DDBJ databases">
        <title>Thiomicrohabdus sp. nov, an obligately chemolithoautotrophic, sulfur-oxidizing bacterium isolated from beach of Guanyin Mountain. Amoy.</title>
        <authorList>
            <person name="Zhu H."/>
        </authorList>
    </citation>
    <scope>NUCLEOTIDE SEQUENCE [LARGE SCALE GENOMIC DNA]</scope>
    <source>
        <strain evidence="3 4">XGS-01</strain>
    </source>
</reference>
<dbReference type="EMBL" id="CP102381">
    <property type="protein sequence ID" value="WEJ62484.1"/>
    <property type="molecule type" value="Genomic_DNA"/>
</dbReference>
<feature type="domain" description="GGDEF" evidence="2">
    <location>
        <begin position="36"/>
        <end position="179"/>
    </location>
</feature>
<dbReference type="CDD" id="cd01948">
    <property type="entry name" value="EAL"/>
    <property type="match status" value="1"/>
</dbReference>
<dbReference type="InterPro" id="IPR052155">
    <property type="entry name" value="Biofilm_reg_signaling"/>
</dbReference>
<feature type="domain" description="EAL" evidence="1">
    <location>
        <begin position="188"/>
        <end position="442"/>
    </location>
</feature>
<dbReference type="RefSeq" id="WP_275594742.1">
    <property type="nucleotide sequence ID" value="NZ_CP102381.1"/>
</dbReference>
<dbReference type="Pfam" id="PF00563">
    <property type="entry name" value="EAL"/>
    <property type="match status" value="1"/>
</dbReference>
<dbReference type="SUPFAM" id="SSF141868">
    <property type="entry name" value="EAL domain-like"/>
    <property type="match status" value="1"/>
</dbReference>
<sequence>MPTDKNNKNFLDSLTQMPNRAGWLAMAEEALEKNSANKAVLFIDLDRFKWVNDSLGHDAGDELLQLVSESIKSVLQEPSVNLNNSVSINIPGRMGGDEFVALLQGVESVVQVEEVANRIVDVISQPISLKEAEVEIGASIGVASYPQDSKNLNDLLKYADLAMYRAKHSGRNQVVFYQPEMIRQIEFRRDKQFAIRKALKEGSLSLDFQPIHDYKQQEIIAIEAILNLENSPSLSALDYAEVFSIADESQVAIQLSEWMIEEGLEFIQRLDKSELNISLVTPVRPSHFHQKTFADWLAERLESYELTPENLVLSLNDTCLNVQRFPVEKQLKALSKLGVEVAVQSFGSGNLSPLRLHDWPIDRLHLSSMFVTEITQKRSMESMAIALIQMGLTLNKQVIAYGVRTAEQQAFLSSHQCNLMQGPYFGEPLTAAEMELLLINDMEGDSDRTQFLDEFADDY</sequence>
<dbReference type="InterPro" id="IPR035919">
    <property type="entry name" value="EAL_sf"/>
</dbReference>
<dbReference type="InterPro" id="IPR000160">
    <property type="entry name" value="GGDEF_dom"/>
</dbReference>
<dbReference type="PROSITE" id="PS50883">
    <property type="entry name" value="EAL"/>
    <property type="match status" value="1"/>
</dbReference>
<accession>A0ABY8C938</accession>
<dbReference type="Pfam" id="PF00990">
    <property type="entry name" value="GGDEF"/>
    <property type="match status" value="1"/>
</dbReference>
<dbReference type="InterPro" id="IPR043128">
    <property type="entry name" value="Rev_trsase/Diguanyl_cyclase"/>
</dbReference>
<dbReference type="PANTHER" id="PTHR44757">
    <property type="entry name" value="DIGUANYLATE CYCLASE DGCP"/>
    <property type="match status" value="1"/>
</dbReference>
<dbReference type="SUPFAM" id="SSF55073">
    <property type="entry name" value="Nucleotide cyclase"/>
    <property type="match status" value="1"/>
</dbReference>
<dbReference type="CDD" id="cd01949">
    <property type="entry name" value="GGDEF"/>
    <property type="match status" value="1"/>
</dbReference>
<dbReference type="InterPro" id="IPR029787">
    <property type="entry name" value="Nucleotide_cyclase"/>
</dbReference>
<dbReference type="InterPro" id="IPR001633">
    <property type="entry name" value="EAL_dom"/>
</dbReference>
<evidence type="ECO:0000259" key="2">
    <source>
        <dbReference type="PROSITE" id="PS50887"/>
    </source>
</evidence>
<dbReference type="Gene3D" id="3.30.70.270">
    <property type="match status" value="1"/>
</dbReference>
<dbReference type="NCBIfam" id="TIGR00254">
    <property type="entry name" value="GGDEF"/>
    <property type="match status" value="1"/>
</dbReference>
<name>A0ABY8C938_9GAMM</name>
<organism evidence="3 4">
    <name type="scientific">Thiomicrorhabdus lithotrophica</name>
    <dbReference type="NCBI Taxonomy" id="2949997"/>
    <lineage>
        <taxon>Bacteria</taxon>
        <taxon>Pseudomonadati</taxon>
        <taxon>Pseudomonadota</taxon>
        <taxon>Gammaproteobacteria</taxon>
        <taxon>Thiotrichales</taxon>
        <taxon>Piscirickettsiaceae</taxon>
        <taxon>Thiomicrorhabdus</taxon>
    </lineage>
</organism>
<evidence type="ECO:0000259" key="1">
    <source>
        <dbReference type="PROSITE" id="PS50883"/>
    </source>
</evidence>
<dbReference type="PANTHER" id="PTHR44757:SF2">
    <property type="entry name" value="BIOFILM ARCHITECTURE MAINTENANCE PROTEIN MBAA"/>
    <property type="match status" value="1"/>
</dbReference>
<dbReference type="Gene3D" id="3.20.20.450">
    <property type="entry name" value="EAL domain"/>
    <property type="match status" value="1"/>
</dbReference>
<dbReference type="Proteomes" id="UP001222275">
    <property type="component" value="Chromosome"/>
</dbReference>
<gene>
    <name evidence="3" type="ORF">NR989_10775</name>
</gene>
<protein>
    <submittedName>
        <fullName evidence="3">EAL domain-containing protein</fullName>
    </submittedName>
</protein>
<dbReference type="SMART" id="SM00267">
    <property type="entry name" value="GGDEF"/>
    <property type="match status" value="1"/>
</dbReference>
<evidence type="ECO:0000313" key="3">
    <source>
        <dbReference type="EMBL" id="WEJ62484.1"/>
    </source>
</evidence>
<proteinExistence type="predicted"/>
<dbReference type="SMART" id="SM00052">
    <property type="entry name" value="EAL"/>
    <property type="match status" value="1"/>
</dbReference>
<keyword evidence="4" id="KW-1185">Reference proteome</keyword>
<evidence type="ECO:0000313" key="4">
    <source>
        <dbReference type="Proteomes" id="UP001222275"/>
    </source>
</evidence>
<dbReference type="PROSITE" id="PS50887">
    <property type="entry name" value="GGDEF"/>
    <property type="match status" value="1"/>
</dbReference>